<name>A0AAP0MM91_9ROSI</name>
<accession>A0AAP0MM91</accession>
<dbReference type="Proteomes" id="UP001428341">
    <property type="component" value="Unassembled WGS sequence"/>
</dbReference>
<organism evidence="1 2">
    <name type="scientific">Citrus x changshan-huyou</name>
    <dbReference type="NCBI Taxonomy" id="2935761"/>
    <lineage>
        <taxon>Eukaryota</taxon>
        <taxon>Viridiplantae</taxon>
        <taxon>Streptophyta</taxon>
        <taxon>Embryophyta</taxon>
        <taxon>Tracheophyta</taxon>
        <taxon>Spermatophyta</taxon>
        <taxon>Magnoliopsida</taxon>
        <taxon>eudicotyledons</taxon>
        <taxon>Gunneridae</taxon>
        <taxon>Pentapetalae</taxon>
        <taxon>rosids</taxon>
        <taxon>malvids</taxon>
        <taxon>Sapindales</taxon>
        <taxon>Rutaceae</taxon>
        <taxon>Aurantioideae</taxon>
        <taxon>Citrus</taxon>
    </lineage>
</organism>
<dbReference type="AlphaFoldDB" id="A0AAP0MM91"/>
<proteinExistence type="predicted"/>
<evidence type="ECO:0000313" key="2">
    <source>
        <dbReference type="Proteomes" id="UP001428341"/>
    </source>
</evidence>
<keyword evidence="2" id="KW-1185">Reference proteome</keyword>
<protein>
    <submittedName>
        <fullName evidence="1">Uncharacterized protein</fullName>
    </submittedName>
</protein>
<dbReference type="EMBL" id="JBCGBO010000003">
    <property type="protein sequence ID" value="KAK9216078.1"/>
    <property type="molecule type" value="Genomic_DNA"/>
</dbReference>
<comment type="caution">
    <text evidence="1">The sequence shown here is derived from an EMBL/GenBank/DDBJ whole genome shotgun (WGS) entry which is preliminary data.</text>
</comment>
<evidence type="ECO:0000313" key="1">
    <source>
        <dbReference type="EMBL" id="KAK9216078.1"/>
    </source>
</evidence>
<sequence length="109" mass="12261">MVMETANELSFIYGSEEGHVYIANAVSWATIAGAISFVSQGTEYRDFPPPKSYLNQTRNSQVDNGYKQHYYQILGYVAAADDINIQSHNPPLRNTLNVLNGFGRFSFNF</sequence>
<gene>
    <name evidence="1" type="ORF">WN944_008085</name>
</gene>
<reference evidence="1 2" key="1">
    <citation type="submission" date="2024-05" db="EMBL/GenBank/DDBJ databases">
        <title>Haplotype-resolved chromosome-level genome assembly of Huyou (Citrus changshanensis).</title>
        <authorList>
            <person name="Miao C."/>
            <person name="Chen W."/>
            <person name="Wu Y."/>
            <person name="Wang L."/>
            <person name="Zhao S."/>
            <person name="Grierson D."/>
            <person name="Xu C."/>
            <person name="Chen K."/>
        </authorList>
    </citation>
    <scope>NUCLEOTIDE SEQUENCE [LARGE SCALE GENOMIC DNA]</scope>
    <source>
        <strain evidence="1">01-14</strain>
        <tissue evidence="1">Leaf</tissue>
    </source>
</reference>